<dbReference type="EMBL" id="BPLR01010299">
    <property type="protein sequence ID" value="GIY38403.1"/>
    <property type="molecule type" value="Genomic_DNA"/>
</dbReference>
<name>A0AAV4T3G7_CAEEX</name>
<feature type="transmembrane region" description="Helical" evidence="1">
    <location>
        <begin position="32"/>
        <end position="50"/>
    </location>
</feature>
<keyword evidence="1" id="KW-0472">Membrane</keyword>
<gene>
    <name evidence="2" type="primary">AVEN_578_1</name>
    <name evidence="2" type="ORF">CEXT_98391</name>
</gene>
<organism evidence="2 3">
    <name type="scientific">Caerostris extrusa</name>
    <name type="common">Bark spider</name>
    <name type="synonym">Caerostris bankana</name>
    <dbReference type="NCBI Taxonomy" id="172846"/>
    <lineage>
        <taxon>Eukaryota</taxon>
        <taxon>Metazoa</taxon>
        <taxon>Ecdysozoa</taxon>
        <taxon>Arthropoda</taxon>
        <taxon>Chelicerata</taxon>
        <taxon>Arachnida</taxon>
        <taxon>Araneae</taxon>
        <taxon>Araneomorphae</taxon>
        <taxon>Entelegynae</taxon>
        <taxon>Araneoidea</taxon>
        <taxon>Araneidae</taxon>
        <taxon>Caerostris</taxon>
    </lineage>
</organism>
<protein>
    <submittedName>
        <fullName evidence="2">Uncharacterized protein</fullName>
    </submittedName>
</protein>
<dbReference type="Pfam" id="PF12190">
    <property type="entry name" value="amfpi-1"/>
    <property type="match status" value="1"/>
</dbReference>
<dbReference type="GO" id="GO:0030414">
    <property type="term" value="F:peptidase inhibitor activity"/>
    <property type="evidence" value="ECO:0007669"/>
    <property type="project" value="InterPro"/>
</dbReference>
<sequence length="130" mass="14254">MYVGIVCDSDSSLSLIPQNTPKNQNLFQIAAMFKYILLLTVAVAFTQAIVCPDNFCDSVDCEELPDCLESNGQRIRTKGSYCQCCDICVKLLGENEICEPESDFLGVIITSECATGLLCDPSLKRCIRPA</sequence>
<accession>A0AAV4T3G7</accession>
<reference evidence="2 3" key="1">
    <citation type="submission" date="2021-06" db="EMBL/GenBank/DDBJ databases">
        <title>Caerostris extrusa draft genome.</title>
        <authorList>
            <person name="Kono N."/>
            <person name="Arakawa K."/>
        </authorList>
    </citation>
    <scope>NUCLEOTIDE SEQUENCE [LARGE SCALE GENOMIC DNA]</scope>
</reference>
<keyword evidence="3" id="KW-1185">Reference proteome</keyword>
<keyword evidence="1" id="KW-0812">Transmembrane</keyword>
<dbReference type="InterPro" id="IPR021066">
    <property type="entry name" value="FPI1"/>
</dbReference>
<dbReference type="InterPro" id="IPR053741">
    <property type="entry name" value="Ser_Fungal_Prot_Inhib_sf"/>
</dbReference>
<proteinExistence type="predicted"/>
<evidence type="ECO:0000256" key="1">
    <source>
        <dbReference type="SAM" id="Phobius"/>
    </source>
</evidence>
<evidence type="ECO:0000313" key="2">
    <source>
        <dbReference type="EMBL" id="GIY38403.1"/>
    </source>
</evidence>
<comment type="caution">
    <text evidence="2">The sequence shown here is derived from an EMBL/GenBank/DDBJ whole genome shotgun (WGS) entry which is preliminary data.</text>
</comment>
<dbReference type="Gene3D" id="2.10.80.20">
    <property type="match status" value="1"/>
</dbReference>
<evidence type="ECO:0000313" key="3">
    <source>
        <dbReference type="Proteomes" id="UP001054945"/>
    </source>
</evidence>
<dbReference type="Proteomes" id="UP001054945">
    <property type="component" value="Unassembled WGS sequence"/>
</dbReference>
<keyword evidence="1" id="KW-1133">Transmembrane helix</keyword>
<dbReference type="AlphaFoldDB" id="A0AAV4T3G7"/>